<keyword evidence="1" id="KW-0472">Membrane</keyword>
<name>A0A9W4UP76_9PLEO</name>
<evidence type="ECO:0000256" key="1">
    <source>
        <dbReference type="SAM" id="Phobius"/>
    </source>
</evidence>
<feature type="transmembrane region" description="Helical" evidence="1">
    <location>
        <begin position="25"/>
        <end position="45"/>
    </location>
</feature>
<dbReference type="AlphaFoldDB" id="A0A9W4UP76"/>
<sequence>MLDANSGSSYFIAIKRGTDTWNLKLLHLVCISCKVLYIPLGFTLVLGWSRLVLFSPSIMRATLHAVLYCMSAKIRKTICSVIDCML</sequence>
<dbReference type="Proteomes" id="UP001152607">
    <property type="component" value="Unassembled WGS sequence"/>
</dbReference>
<evidence type="ECO:0000313" key="3">
    <source>
        <dbReference type="Proteomes" id="UP001152607"/>
    </source>
</evidence>
<proteinExistence type="predicted"/>
<protein>
    <submittedName>
        <fullName evidence="2">Uncharacterized protein</fullName>
    </submittedName>
</protein>
<evidence type="ECO:0000313" key="2">
    <source>
        <dbReference type="EMBL" id="CAI6338592.1"/>
    </source>
</evidence>
<keyword evidence="1" id="KW-0812">Transmembrane</keyword>
<reference evidence="2" key="1">
    <citation type="submission" date="2023-01" db="EMBL/GenBank/DDBJ databases">
        <authorList>
            <person name="Van Ghelder C."/>
            <person name="Rancurel C."/>
        </authorList>
    </citation>
    <scope>NUCLEOTIDE SEQUENCE</scope>
    <source>
        <strain evidence="2">CNCM I-4278</strain>
    </source>
</reference>
<accession>A0A9W4UP76</accession>
<keyword evidence="3" id="KW-1185">Reference proteome</keyword>
<gene>
    <name evidence="2" type="ORF">PDIGIT_LOCUS11722</name>
</gene>
<dbReference type="EMBL" id="CAOQHR010000008">
    <property type="protein sequence ID" value="CAI6338592.1"/>
    <property type="molecule type" value="Genomic_DNA"/>
</dbReference>
<comment type="caution">
    <text evidence="2">The sequence shown here is derived from an EMBL/GenBank/DDBJ whole genome shotgun (WGS) entry which is preliminary data.</text>
</comment>
<keyword evidence="1" id="KW-1133">Transmembrane helix</keyword>
<organism evidence="2 3">
    <name type="scientific">Periconia digitata</name>
    <dbReference type="NCBI Taxonomy" id="1303443"/>
    <lineage>
        <taxon>Eukaryota</taxon>
        <taxon>Fungi</taxon>
        <taxon>Dikarya</taxon>
        <taxon>Ascomycota</taxon>
        <taxon>Pezizomycotina</taxon>
        <taxon>Dothideomycetes</taxon>
        <taxon>Pleosporomycetidae</taxon>
        <taxon>Pleosporales</taxon>
        <taxon>Massarineae</taxon>
        <taxon>Periconiaceae</taxon>
        <taxon>Periconia</taxon>
    </lineage>
</organism>